<feature type="transmembrane region" description="Helical" evidence="8">
    <location>
        <begin position="306"/>
        <end position="323"/>
    </location>
</feature>
<comment type="caution">
    <text evidence="10">The sequence shown here is derived from an EMBL/GenBank/DDBJ whole genome shotgun (WGS) entry which is preliminary data.</text>
</comment>
<feature type="transmembrane region" description="Helical" evidence="8">
    <location>
        <begin position="151"/>
        <end position="169"/>
    </location>
</feature>
<evidence type="ECO:0000313" key="10">
    <source>
        <dbReference type="EMBL" id="CAK1546267.1"/>
    </source>
</evidence>
<dbReference type="GO" id="GO:0022857">
    <property type="term" value="F:transmembrane transporter activity"/>
    <property type="evidence" value="ECO:0007669"/>
    <property type="project" value="InterPro"/>
</dbReference>
<feature type="domain" description="Major facilitator superfamily (MFS) profile" evidence="9">
    <location>
        <begin position="22"/>
        <end position="453"/>
    </location>
</feature>
<evidence type="ECO:0000256" key="3">
    <source>
        <dbReference type="ARBA" id="ARBA00022475"/>
    </source>
</evidence>
<evidence type="ECO:0000256" key="8">
    <source>
        <dbReference type="SAM" id="Phobius"/>
    </source>
</evidence>
<feature type="transmembrane region" description="Helical" evidence="8">
    <location>
        <begin position="93"/>
        <end position="111"/>
    </location>
</feature>
<evidence type="ECO:0000256" key="4">
    <source>
        <dbReference type="ARBA" id="ARBA00022597"/>
    </source>
</evidence>
<organism evidence="10 11">
    <name type="scientific">Leptosia nina</name>
    <dbReference type="NCBI Taxonomy" id="320188"/>
    <lineage>
        <taxon>Eukaryota</taxon>
        <taxon>Metazoa</taxon>
        <taxon>Ecdysozoa</taxon>
        <taxon>Arthropoda</taxon>
        <taxon>Hexapoda</taxon>
        <taxon>Insecta</taxon>
        <taxon>Pterygota</taxon>
        <taxon>Neoptera</taxon>
        <taxon>Endopterygota</taxon>
        <taxon>Lepidoptera</taxon>
        <taxon>Glossata</taxon>
        <taxon>Ditrysia</taxon>
        <taxon>Papilionoidea</taxon>
        <taxon>Pieridae</taxon>
        <taxon>Pierinae</taxon>
        <taxon>Leptosia</taxon>
    </lineage>
</organism>
<dbReference type="PANTHER" id="PTHR48021">
    <property type="match status" value="1"/>
</dbReference>
<evidence type="ECO:0000256" key="2">
    <source>
        <dbReference type="ARBA" id="ARBA00022448"/>
    </source>
</evidence>
<keyword evidence="2" id="KW-0813">Transport</keyword>
<dbReference type="SUPFAM" id="SSF103473">
    <property type="entry name" value="MFS general substrate transporter"/>
    <property type="match status" value="1"/>
</dbReference>
<evidence type="ECO:0000256" key="7">
    <source>
        <dbReference type="ARBA" id="ARBA00023136"/>
    </source>
</evidence>
<keyword evidence="4" id="KW-0762">Sugar transport</keyword>
<keyword evidence="6 8" id="KW-1133">Transmembrane helix</keyword>
<comment type="subcellular location">
    <subcellularLocation>
        <location evidence="1">Cell membrane</location>
        <topology evidence="1">Multi-pass membrane protein</topology>
    </subcellularLocation>
</comment>
<feature type="transmembrane region" description="Helical" evidence="8">
    <location>
        <begin position="20"/>
        <end position="43"/>
    </location>
</feature>
<feature type="transmembrane region" description="Helical" evidence="8">
    <location>
        <begin position="425"/>
        <end position="448"/>
    </location>
</feature>
<proteinExistence type="predicted"/>
<evidence type="ECO:0000313" key="11">
    <source>
        <dbReference type="Proteomes" id="UP001497472"/>
    </source>
</evidence>
<keyword evidence="11" id="KW-1185">Reference proteome</keyword>
<feature type="transmembrane region" description="Helical" evidence="8">
    <location>
        <begin position="117"/>
        <end position="139"/>
    </location>
</feature>
<evidence type="ECO:0000256" key="1">
    <source>
        <dbReference type="ARBA" id="ARBA00004651"/>
    </source>
</evidence>
<evidence type="ECO:0000256" key="5">
    <source>
        <dbReference type="ARBA" id="ARBA00022692"/>
    </source>
</evidence>
<reference evidence="10 11" key="1">
    <citation type="submission" date="2023-11" db="EMBL/GenBank/DDBJ databases">
        <authorList>
            <person name="Okamura Y."/>
        </authorList>
    </citation>
    <scope>NUCLEOTIDE SEQUENCE [LARGE SCALE GENOMIC DNA]</scope>
</reference>
<dbReference type="PROSITE" id="PS50850">
    <property type="entry name" value="MFS"/>
    <property type="match status" value="1"/>
</dbReference>
<evidence type="ECO:0000256" key="6">
    <source>
        <dbReference type="ARBA" id="ARBA00022989"/>
    </source>
</evidence>
<accession>A0AAV1JDH3</accession>
<gene>
    <name evidence="10" type="ORF">LNINA_LOCUS5852</name>
</gene>
<dbReference type="Gene3D" id="1.20.1250.20">
    <property type="entry name" value="MFS general substrate transporter like domains"/>
    <property type="match status" value="1"/>
</dbReference>
<dbReference type="Pfam" id="PF00083">
    <property type="entry name" value="Sugar_tr"/>
    <property type="match status" value="1"/>
</dbReference>
<feature type="transmembrane region" description="Helical" evidence="8">
    <location>
        <begin position="399"/>
        <end position="419"/>
    </location>
</feature>
<dbReference type="EMBL" id="CAVLEF010000007">
    <property type="protein sequence ID" value="CAK1546267.1"/>
    <property type="molecule type" value="Genomic_DNA"/>
</dbReference>
<name>A0AAV1JDH3_9NEOP</name>
<evidence type="ECO:0000259" key="9">
    <source>
        <dbReference type="PROSITE" id="PS50850"/>
    </source>
</evidence>
<sequence length="471" mass="52516">MFNVKIGAKNGGTGHIYWQWTYSGIASLGFLIYGVESGWLSPFIQELKSLHTPLKTPVDDTTITWWASILPMSGIFFVLLFSHTADVFGRKWSLIIGTLPEIVSIIIRLAWPTPMFVIVARIFSGISAAAYFVIIPVYIREISEDGMLGRLGSLPILSQNVGFLVVYAVGAFFNYFTVLWIILFFPIIMALLMLSSPESPSYLVKRNKINEAIKSIAFLRGLAINDEKVVITVQHMQYHEEGFKNMSKISMITILRDKPLRKGVCLILLILATHSWNGAFAIVTYASAVMLSTGTELNISPELQTISLPIVMIIASLTLTSIAEKFGRRHIQAVAYLTSGISLAILAVFILLQDYVYSTPPWLPLTCMIVIAAMYAGGIRPLPFVVATEMFQFQVRAKIMGCLTVFVGLMNSTHLYAYTPIKNTFGLPATFLIFALYNIIGVISSLLLPETRGKSEEEIREELENKFKIRL</sequence>
<protein>
    <recommendedName>
        <fullName evidence="9">Major facilitator superfamily (MFS) profile domain-containing protein</fullName>
    </recommendedName>
</protein>
<feature type="transmembrane region" description="Helical" evidence="8">
    <location>
        <begin position="264"/>
        <end position="286"/>
    </location>
</feature>
<dbReference type="GO" id="GO:0005886">
    <property type="term" value="C:plasma membrane"/>
    <property type="evidence" value="ECO:0007669"/>
    <property type="project" value="UniProtKB-SubCell"/>
</dbReference>
<keyword evidence="5 8" id="KW-0812">Transmembrane</keyword>
<dbReference type="PANTHER" id="PTHR48021:SF33">
    <property type="entry name" value="AT22075P-RELATED"/>
    <property type="match status" value="1"/>
</dbReference>
<feature type="transmembrane region" description="Helical" evidence="8">
    <location>
        <begin position="335"/>
        <end position="356"/>
    </location>
</feature>
<dbReference type="FunFam" id="1.20.1250.20:FF:000218">
    <property type="entry name" value="facilitated trehalose transporter Tret1"/>
    <property type="match status" value="1"/>
</dbReference>
<feature type="transmembrane region" description="Helical" evidence="8">
    <location>
        <begin position="362"/>
        <end position="387"/>
    </location>
</feature>
<dbReference type="InterPro" id="IPR050549">
    <property type="entry name" value="MFS_Trehalose_Transporter"/>
</dbReference>
<dbReference type="Proteomes" id="UP001497472">
    <property type="component" value="Unassembled WGS sequence"/>
</dbReference>
<dbReference type="AlphaFoldDB" id="A0AAV1JDH3"/>
<dbReference type="InterPro" id="IPR020846">
    <property type="entry name" value="MFS_dom"/>
</dbReference>
<dbReference type="InterPro" id="IPR005828">
    <property type="entry name" value="MFS_sugar_transport-like"/>
</dbReference>
<feature type="transmembrane region" description="Helical" evidence="8">
    <location>
        <begin position="63"/>
        <end position="81"/>
    </location>
</feature>
<keyword evidence="3" id="KW-1003">Cell membrane</keyword>
<feature type="transmembrane region" description="Helical" evidence="8">
    <location>
        <begin position="175"/>
        <end position="196"/>
    </location>
</feature>
<keyword evidence="7 8" id="KW-0472">Membrane</keyword>
<dbReference type="InterPro" id="IPR036259">
    <property type="entry name" value="MFS_trans_sf"/>
</dbReference>